<dbReference type="EMBL" id="WMBB01000016">
    <property type="protein sequence ID" value="MTE16707.1"/>
    <property type="molecule type" value="Genomic_DNA"/>
</dbReference>
<comment type="caution">
    <text evidence="1">The sequence shown here is derived from an EMBL/GenBank/DDBJ whole genome shotgun (WGS) entry which is preliminary data.</text>
</comment>
<name>A0A6I3L4D6_9NOCA</name>
<gene>
    <name evidence="1" type="ORF">GLP40_28615</name>
</gene>
<keyword evidence="2" id="KW-1185">Reference proteome</keyword>
<dbReference type="RefSeq" id="WP_154791132.1">
    <property type="nucleotide sequence ID" value="NZ_WMBB01000016.1"/>
</dbReference>
<sequence>MYWLNRDEIGVMAGRCFVKLGDAARVETLLSLAIDSCPAERVPEVALYRTGLPAAYSRTGDWDAARATIKLAEKAAAQVGSSRLDRRISEISRAVA</sequence>
<dbReference type="AlphaFoldDB" id="A0A6I3L4D6"/>
<evidence type="ECO:0000313" key="1">
    <source>
        <dbReference type="EMBL" id="MTE16707.1"/>
    </source>
</evidence>
<evidence type="ECO:0008006" key="3">
    <source>
        <dbReference type="Google" id="ProtNLM"/>
    </source>
</evidence>
<evidence type="ECO:0000313" key="2">
    <source>
        <dbReference type="Proteomes" id="UP000432464"/>
    </source>
</evidence>
<dbReference type="Proteomes" id="UP000432464">
    <property type="component" value="Unassembled WGS sequence"/>
</dbReference>
<organism evidence="1 2">
    <name type="scientific">Nocardia aurantiaca</name>
    <dbReference type="NCBI Taxonomy" id="2675850"/>
    <lineage>
        <taxon>Bacteria</taxon>
        <taxon>Bacillati</taxon>
        <taxon>Actinomycetota</taxon>
        <taxon>Actinomycetes</taxon>
        <taxon>Mycobacteriales</taxon>
        <taxon>Nocardiaceae</taxon>
        <taxon>Nocardia</taxon>
    </lineage>
</organism>
<reference evidence="1 2" key="1">
    <citation type="submission" date="2019-11" db="EMBL/GenBank/DDBJ databases">
        <title>Nocardia sp. nov. CT2-14 isolated from soil.</title>
        <authorList>
            <person name="Kanchanasin P."/>
            <person name="Tanasupawat S."/>
            <person name="Yuki M."/>
            <person name="Kudo T."/>
        </authorList>
    </citation>
    <scope>NUCLEOTIDE SEQUENCE [LARGE SCALE GENOMIC DNA]</scope>
    <source>
        <strain evidence="1 2">CT2-14</strain>
    </source>
</reference>
<accession>A0A6I3L4D6</accession>
<protein>
    <recommendedName>
        <fullName evidence="3">Tetratricopeptide repeat protein</fullName>
    </recommendedName>
</protein>
<proteinExistence type="predicted"/>